<dbReference type="AlphaFoldDB" id="K8XZ47"/>
<dbReference type="Pfam" id="PF03466">
    <property type="entry name" value="LysR_substrate"/>
    <property type="match status" value="1"/>
</dbReference>
<dbReference type="EMBL" id="AJYC02000016">
    <property type="protein sequence ID" value="EKT83602.1"/>
    <property type="molecule type" value="Genomic_DNA"/>
</dbReference>
<dbReference type="InterPro" id="IPR038770">
    <property type="entry name" value="Na+/solute_symporter_sf"/>
</dbReference>
<feature type="transmembrane region" description="Helical" evidence="1">
    <location>
        <begin position="237"/>
        <end position="255"/>
    </location>
</feature>
<feature type="domain" description="LysR substrate-binding" evidence="2">
    <location>
        <begin position="2"/>
        <end position="129"/>
    </location>
</feature>
<name>K8XZ47_RHOOP</name>
<dbReference type="InterPro" id="IPR005119">
    <property type="entry name" value="LysR_subst-bd"/>
</dbReference>
<dbReference type="Gene3D" id="1.20.1530.20">
    <property type="match status" value="1"/>
</dbReference>
<dbReference type="Pfam" id="PF13593">
    <property type="entry name" value="SBF_like"/>
    <property type="match status" value="1"/>
</dbReference>
<gene>
    <name evidence="3" type="ORF">WSS_A06329</name>
</gene>
<proteinExistence type="predicted"/>
<evidence type="ECO:0000259" key="2">
    <source>
        <dbReference type="Pfam" id="PF03466"/>
    </source>
</evidence>
<reference evidence="3 4" key="1">
    <citation type="journal article" date="2013" name="Genome Announc.">
        <title>Draft Genome Sequence of Rhodococcus opacus Strain M213 Shows a Diverse Catabolic Potential.</title>
        <authorList>
            <person name="Pathak A."/>
            <person name="Green S.J."/>
            <person name="Ogram A."/>
            <person name="Chauhan A."/>
        </authorList>
    </citation>
    <scope>NUCLEOTIDE SEQUENCE [LARGE SCALE GENOMIC DNA]</scope>
    <source>
        <strain evidence="3 4">M213</strain>
    </source>
</reference>
<dbReference type="InterPro" id="IPR016833">
    <property type="entry name" value="Put_Na-Bile_cotransptr"/>
</dbReference>
<organism evidence="3 4">
    <name type="scientific">Rhodococcus opacus M213</name>
    <dbReference type="NCBI Taxonomy" id="1129896"/>
    <lineage>
        <taxon>Bacteria</taxon>
        <taxon>Bacillati</taxon>
        <taxon>Actinomycetota</taxon>
        <taxon>Actinomycetes</taxon>
        <taxon>Mycobacteriales</taxon>
        <taxon>Nocardiaceae</taxon>
        <taxon>Rhodococcus</taxon>
    </lineage>
</organism>
<feature type="transmembrane region" description="Helical" evidence="1">
    <location>
        <begin position="131"/>
        <end position="150"/>
    </location>
</feature>
<dbReference type="GO" id="GO:0006355">
    <property type="term" value="P:regulation of DNA-templated transcription"/>
    <property type="evidence" value="ECO:0007669"/>
    <property type="project" value="TreeGrafter"/>
</dbReference>
<comment type="caution">
    <text evidence="3">The sequence shown here is derived from an EMBL/GenBank/DDBJ whole genome shotgun (WGS) entry which is preliminary data.</text>
</comment>
<dbReference type="Proteomes" id="UP000005951">
    <property type="component" value="Unassembled WGS sequence"/>
</dbReference>
<protein>
    <submittedName>
        <fullName evidence="3">Sodium symporter</fullName>
    </submittedName>
</protein>
<dbReference type="InterPro" id="IPR050950">
    <property type="entry name" value="HTH-type_LysR_regulators"/>
</dbReference>
<keyword evidence="1" id="KW-0472">Membrane</keyword>
<keyword evidence="1" id="KW-0812">Transmembrane</keyword>
<evidence type="ECO:0000313" key="4">
    <source>
        <dbReference type="Proteomes" id="UP000005951"/>
    </source>
</evidence>
<dbReference type="SUPFAM" id="SSF53850">
    <property type="entry name" value="Periplasmic binding protein-like II"/>
    <property type="match status" value="1"/>
</dbReference>
<evidence type="ECO:0000313" key="3">
    <source>
        <dbReference type="EMBL" id="EKT83602.1"/>
    </source>
</evidence>
<dbReference type="Gene3D" id="3.40.190.10">
    <property type="entry name" value="Periplasmic binding protein-like II"/>
    <property type="match status" value="1"/>
</dbReference>
<sequence>MRVSAIPTITAYLTGPLVHRFQRSYPGITLSITEATQSQIEAALLSDRIDLGIGFGGSRTSGISSSHLFVEKLGVIVSSANPLARRDSTLTVHDLAHERLALLSRDFATRMRIDDYFAEQSMAPHVTLEGAAALGIGLQLFLPFVLGQILRRLIGDWVARHGSALRYVGRESVVLIVYSAFSADERDGVWHSVPSTALLQLVLLFTVLVTAMLWLTRFTADLMRFERADVRAIRFCGTKKALVTGLPMAAVLFAGQPVGQIILPLMVFHQVQLTMCAWLANRYRHRVA</sequence>
<evidence type="ECO:0000256" key="1">
    <source>
        <dbReference type="SAM" id="Phobius"/>
    </source>
</evidence>
<feature type="transmembrane region" description="Helical" evidence="1">
    <location>
        <begin position="197"/>
        <end position="216"/>
    </location>
</feature>
<keyword evidence="1" id="KW-1133">Transmembrane helix</keyword>
<accession>K8XZ47</accession>
<dbReference type="PANTHER" id="PTHR30419">
    <property type="entry name" value="HTH-TYPE TRANSCRIPTIONAL REGULATOR YBHD"/>
    <property type="match status" value="1"/>
</dbReference>
<dbReference type="GO" id="GO:0005829">
    <property type="term" value="C:cytosol"/>
    <property type="evidence" value="ECO:0007669"/>
    <property type="project" value="TreeGrafter"/>
</dbReference>